<name>A0A177TIM4_9BASI</name>
<gene>
    <name evidence="1" type="ORF">A4X13_0g606</name>
</gene>
<evidence type="ECO:0000313" key="2">
    <source>
        <dbReference type="Proteomes" id="UP000077521"/>
    </source>
</evidence>
<dbReference type="Proteomes" id="UP000077521">
    <property type="component" value="Unassembled WGS sequence"/>
</dbReference>
<sequence>MQINTFILTTLSALLITSASAAYTFRCSSNCDADPALTLAQTTYACNQCKGTMTASVCTNVVVECFGYNCKSQDLLGCLGKN</sequence>
<accession>A0A177TIM4</accession>
<organism evidence="1 2">
    <name type="scientific">Tilletia indica</name>
    <dbReference type="NCBI Taxonomy" id="43049"/>
    <lineage>
        <taxon>Eukaryota</taxon>
        <taxon>Fungi</taxon>
        <taxon>Dikarya</taxon>
        <taxon>Basidiomycota</taxon>
        <taxon>Ustilaginomycotina</taxon>
        <taxon>Exobasidiomycetes</taxon>
        <taxon>Tilletiales</taxon>
        <taxon>Tilletiaceae</taxon>
        <taxon>Tilletia</taxon>
    </lineage>
</organism>
<evidence type="ECO:0000313" key="1">
    <source>
        <dbReference type="EMBL" id="KAE8260025.1"/>
    </source>
</evidence>
<reference evidence="1" key="2">
    <citation type="journal article" date="2019" name="IMA Fungus">
        <title>Genome sequencing and comparison of five Tilletia species to identify candidate genes for the detection of regulated species infecting wheat.</title>
        <authorList>
            <person name="Nguyen H.D.T."/>
            <person name="Sultana T."/>
            <person name="Kesanakurti P."/>
            <person name="Hambleton S."/>
        </authorList>
    </citation>
    <scope>NUCLEOTIDE SEQUENCE</scope>
    <source>
        <strain evidence="1">DAOMC 236416</strain>
    </source>
</reference>
<reference evidence="1" key="1">
    <citation type="submission" date="2016-04" db="EMBL/GenBank/DDBJ databases">
        <authorList>
            <person name="Nguyen H.D."/>
            <person name="Samba Siva P."/>
            <person name="Cullis J."/>
            <person name="Levesque C.A."/>
            <person name="Hambleton S."/>
        </authorList>
    </citation>
    <scope>NUCLEOTIDE SEQUENCE</scope>
    <source>
        <strain evidence="1">DAOMC 236416</strain>
    </source>
</reference>
<dbReference type="EMBL" id="LWDF02000020">
    <property type="protein sequence ID" value="KAE8260025.1"/>
    <property type="molecule type" value="Genomic_DNA"/>
</dbReference>
<protein>
    <submittedName>
        <fullName evidence="1">Uncharacterized protein</fullName>
    </submittedName>
</protein>
<proteinExistence type="predicted"/>
<dbReference type="AlphaFoldDB" id="A0A177TIM4"/>
<comment type="caution">
    <text evidence="1">The sequence shown here is derived from an EMBL/GenBank/DDBJ whole genome shotgun (WGS) entry which is preliminary data.</text>
</comment>
<keyword evidence="2" id="KW-1185">Reference proteome</keyword>